<keyword evidence="2" id="KW-1185">Reference proteome</keyword>
<gene>
    <name evidence="1" type="ORF">MRB53_016558</name>
</gene>
<reference evidence="1 2" key="1">
    <citation type="journal article" date="2022" name="Hortic Res">
        <title>A haplotype resolved chromosomal level avocado genome allows analysis of novel avocado genes.</title>
        <authorList>
            <person name="Nath O."/>
            <person name="Fletcher S.J."/>
            <person name="Hayward A."/>
            <person name="Shaw L.M."/>
            <person name="Masouleh A.K."/>
            <person name="Furtado A."/>
            <person name="Henry R.J."/>
            <person name="Mitter N."/>
        </authorList>
    </citation>
    <scope>NUCLEOTIDE SEQUENCE [LARGE SCALE GENOMIC DNA]</scope>
    <source>
        <strain evidence="2">cv. Hass</strain>
    </source>
</reference>
<sequence length="148" mass="16987">MESPVKPTYQSGEPSMQGYLEALNISVDDDPNLVSLEEIFLTSLCPDIYSTLAPIVPLAIVVAPSPAIIESLVWRLKHLPRNRRVLERLLDFEHGLPQSKYVLTELDKEILEGFHRYYTIRYQAPTMFSPQSFQLLDANPWICVLQER</sequence>
<evidence type="ECO:0000313" key="1">
    <source>
        <dbReference type="EMBL" id="KAJ8639864.1"/>
    </source>
</evidence>
<evidence type="ECO:0000313" key="2">
    <source>
        <dbReference type="Proteomes" id="UP001234297"/>
    </source>
</evidence>
<name>A0ACC2M2D3_PERAE</name>
<organism evidence="1 2">
    <name type="scientific">Persea americana</name>
    <name type="common">Avocado</name>
    <dbReference type="NCBI Taxonomy" id="3435"/>
    <lineage>
        <taxon>Eukaryota</taxon>
        <taxon>Viridiplantae</taxon>
        <taxon>Streptophyta</taxon>
        <taxon>Embryophyta</taxon>
        <taxon>Tracheophyta</taxon>
        <taxon>Spermatophyta</taxon>
        <taxon>Magnoliopsida</taxon>
        <taxon>Magnoliidae</taxon>
        <taxon>Laurales</taxon>
        <taxon>Lauraceae</taxon>
        <taxon>Persea</taxon>
    </lineage>
</organism>
<protein>
    <submittedName>
        <fullName evidence="1">Uncharacterized protein</fullName>
    </submittedName>
</protein>
<comment type="caution">
    <text evidence="1">The sequence shown here is derived from an EMBL/GenBank/DDBJ whole genome shotgun (WGS) entry which is preliminary data.</text>
</comment>
<dbReference type="Proteomes" id="UP001234297">
    <property type="component" value="Chromosome 5"/>
</dbReference>
<proteinExistence type="predicted"/>
<accession>A0ACC2M2D3</accession>
<dbReference type="EMBL" id="CM056813">
    <property type="protein sequence ID" value="KAJ8639864.1"/>
    <property type="molecule type" value="Genomic_DNA"/>
</dbReference>